<proteinExistence type="predicted"/>
<dbReference type="OrthoDB" id="416454at2759"/>
<gene>
    <name evidence="1" type="ORF">BB561_005373</name>
</gene>
<sequence>MVIKVIIQDVATYCGELFGIPDNRYKPIQQVVDAATRTLAKCGKSATMVRLTQKLSLASIL</sequence>
<dbReference type="AlphaFoldDB" id="A0A2T9YAQ7"/>
<comment type="caution">
    <text evidence="1">The sequence shown here is derived from an EMBL/GenBank/DDBJ whole genome shotgun (WGS) entry which is preliminary data.</text>
</comment>
<keyword evidence="2" id="KW-1185">Reference proteome</keyword>
<protein>
    <submittedName>
        <fullName evidence="1">Uncharacterized protein</fullName>
    </submittedName>
</protein>
<organism evidence="1 2">
    <name type="scientific">Smittium simulii</name>
    <dbReference type="NCBI Taxonomy" id="133385"/>
    <lineage>
        <taxon>Eukaryota</taxon>
        <taxon>Fungi</taxon>
        <taxon>Fungi incertae sedis</taxon>
        <taxon>Zoopagomycota</taxon>
        <taxon>Kickxellomycotina</taxon>
        <taxon>Harpellomycetes</taxon>
        <taxon>Harpellales</taxon>
        <taxon>Legeriomycetaceae</taxon>
        <taxon>Smittium</taxon>
    </lineage>
</organism>
<evidence type="ECO:0000313" key="1">
    <source>
        <dbReference type="EMBL" id="PVU89410.1"/>
    </source>
</evidence>
<name>A0A2T9YAQ7_9FUNG</name>
<dbReference type="Proteomes" id="UP000245383">
    <property type="component" value="Unassembled WGS sequence"/>
</dbReference>
<evidence type="ECO:0000313" key="2">
    <source>
        <dbReference type="Proteomes" id="UP000245383"/>
    </source>
</evidence>
<accession>A0A2T9YAQ7</accession>
<reference evidence="1 2" key="1">
    <citation type="journal article" date="2018" name="MBio">
        <title>Comparative Genomics Reveals the Core Gene Toolbox for the Fungus-Insect Symbiosis.</title>
        <authorList>
            <person name="Wang Y."/>
            <person name="Stata M."/>
            <person name="Wang W."/>
            <person name="Stajich J.E."/>
            <person name="White M.M."/>
            <person name="Moncalvo J.M."/>
        </authorList>
    </citation>
    <scope>NUCLEOTIDE SEQUENCE [LARGE SCALE GENOMIC DNA]</scope>
    <source>
        <strain evidence="1 2">SWE-8-4</strain>
    </source>
</reference>
<dbReference type="EMBL" id="MBFR01000316">
    <property type="protein sequence ID" value="PVU89410.1"/>
    <property type="molecule type" value="Genomic_DNA"/>
</dbReference>